<evidence type="ECO:0000256" key="5">
    <source>
        <dbReference type="ARBA" id="ARBA00023136"/>
    </source>
</evidence>
<feature type="transmembrane region" description="Helical" evidence="6">
    <location>
        <begin position="34"/>
        <end position="51"/>
    </location>
</feature>
<feature type="transmembrane region" description="Helical" evidence="6">
    <location>
        <begin position="98"/>
        <end position="116"/>
    </location>
</feature>
<gene>
    <name evidence="8" type="ORF">BTR14_03845</name>
</gene>
<evidence type="ECO:0000313" key="9">
    <source>
        <dbReference type="Proteomes" id="UP000192652"/>
    </source>
</evidence>
<dbReference type="InterPro" id="IPR051401">
    <property type="entry name" value="GtrA_CellWall_Glycosyl"/>
</dbReference>
<evidence type="ECO:0000256" key="2">
    <source>
        <dbReference type="ARBA" id="ARBA00009399"/>
    </source>
</evidence>
<feature type="transmembrane region" description="Helical" evidence="6">
    <location>
        <begin position="72"/>
        <end position="92"/>
    </location>
</feature>
<organism evidence="8 9">
    <name type="scientific">Xaviernesmea rhizosphaerae</name>
    <dbReference type="NCBI Taxonomy" id="1672749"/>
    <lineage>
        <taxon>Bacteria</taxon>
        <taxon>Pseudomonadati</taxon>
        <taxon>Pseudomonadota</taxon>
        <taxon>Alphaproteobacteria</taxon>
        <taxon>Hyphomicrobiales</taxon>
        <taxon>Rhizobiaceae</taxon>
        <taxon>Rhizobium/Agrobacterium group</taxon>
        <taxon>Xaviernesmea</taxon>
    </lineage>
</organism>
<feature type="domain" description="GtrA/DPMS transmembrane" evidence="7">
    <location>
        <begin position="6"/>
        <end position="121"/>
    </location>
</feature>
<dbReference type="RefSeq" id="WP_081173953.1">
    <property type="nucleotide sequence ID" value="NZ_MSPX01000002.1"/>
</dbReference>
<dbReference type="PANTHER" id="PTHR38459:SF1">
    <property type="entry name" value="PROPHAGE BACTOPRENOL-LINKED GLUCOSE TRANSLOCASE HOMOLOG"/>
    <property type="match status" value="1"/>
</dbReference>
<comment type="similarity">
    <text evidence="2">Belongs to the GtrA family.</text>
</comment>
<evidence type="ECO:0000259" key="7">
    <source>
        <dbReference type="Pfam" id="PF04138"/>
    </source>
</evidence>
<reference evidence="8 9" key="1">
    <citation type="journal article" date="2017" name="Antonie Van Leeuwenhoek">
        <title>Rhizobium rhizosphaerae sp. nov., a novel species isolated from rice rhizosphere.</title>
        <authorList>
            <person name="Zhao J.J."/>
            <person name="Zhang J."/>
            <person name="Zhang R.J."/>
            <person name="Zhang C.W."/>
            <person name="Yin H.Q."/>
            <person name="Zhang X.X."/>
        </authorList>
    </citation>
    <scope>NUCLEOTIDE SEQUENCE [LARGE SCALE GENOMIC DNA]</scope>
    <source>
        <strain evidence="8 9">RD15</strain>
    </source>
</reference>
<keyword evidence="5 6" id="KW-0472">Membrane</keyword>
<protein>
    <recommendedName>
        <fullName evidence="7">GtrA/DPMS transmembrane domain-containing protein</fullName>
    </recommendedName>
</protein>
<accession>A0ABX3PHN8</accession>
<dbReference type="InterPro" id="IPR007267">
    <property type="entry name" value="GtrA_DPMS_TM"/>
</dbReference>
<proteinExistence type="inferred from homology"/>
<dbReference type="Pfam" id="PF04138">
    <property type="entry name" value="GtrA_DPMS_TM"/>
    <property type="match status" value="1"/>
</dbReference>
<keyword evidence="4 6" id="KW-1133">Transmembrane helix</keyword>
<name>A0ABX3PHN8_9HYPH</name>
<comment type="subcellular location">
    <subcellularLocation>
        <location evidence="1">Membrane</location>
        <topology evidence="1">Multi-pass membrane protein</topology>
    </subcellularLocation>
</comment>
<keyword evidence="9" id="KW-1185">Reference proteome</keyword>
<evidence type="ECO:0000256" key="4">
    <source>
        <dbReference type="ARBA" id="ARBA00022989"/>
    </source>
</evidence>
<evidence type="ECO:0000256" key="3">
    <source>
        <dbReference type="ARBA" id="ARBA00022692"/>
    </source>
</evidence>
<keyword evidence="3 6" id="KW-0812">Transmembrane</keyword>
<evidence type="ECO:0000256" key="1">
    <source>
        <dbReference type="ARBA" id="ARBA00004141"/>
    </source>
</evidence>
<sequence length="124" mass="12935">MSRTLRFLGVGAFGFLVDAGTTLALVHLGLNPFAARLLAILVALGATYLANRTVTFQVEGRANVAEGARYGGVGLMTSAINYLVYSAALALLPSLPSLLALATGSAVAMALSYLGYSRLVFRPR</sequence>
<evidence type="ECO:0000256" key="6">
    <source>
        <dbReference type="SAM" id="Phobius"/>
    </source>
</evidence>
<dbReference type="EMBL" id="MSPX01000002">
    <property type="protein sequence ID" value="OQP87705.1"/>
    <property type="molecule type" value="Genomic_DNA"/>
</dbReference>
<dbReference type="Proteomes" id="UP000192652">
    <property type="component" value="Unassembled WGS sequence"/>
</dbReference>
<dbReference type="PANTHER" id="PTHR38459">
    <property type="entry name" value="PROPHAGE BACTOPRENOL-LINKED GLUCOSE TRANSLOCASE HOMOLOG"/>
    <property type="match status" value="1"/>
</dbReference>
<comment type="caution">
    <text evidence="8">The sequence shown here is derived from an EMBL/GenBank/DDBJ whole genome shotgun (WGS) entry which is preliminary data.</text>
</comment>
<evidence type="ECO:0000313" key="8">
    <source>
        <dbReference type="EMBL" id="OQP87705.1"/>
    </source>
</evidence>